<keyword evidence="1" id="KW-0479">Metal-binding</keyword>
<protein>
    <submittedName>
        <fullName evidence="6">Putative THAP domain-containing protein</fullName>
    </submittedName>
</protein>
<dbReference type="AlphaFoldDB" id="A0A0P5E455"/>
<dbReference type="SMART" id="SM00980">
    <property type="entry name" value="THAP"/>
    <property type="match status" value="1"/>
</dbReference>
<sequence length="235" mass="26616">MLPKKKRERNICSVNNCRSYREANRWPEPLTFHEFPADLARRKLWLQIIEREDWIPGDKAKICAMHFAPECYREATASAVKRLNATAVPSLNLTLEPLPNKPTKTATLRIKNSSSVGTASSSTATQSHVDDVEHQPIISVDYGHEKAQYGLKDADTTTESRKRISNIIVVDLIKDKKAKYPDKPKPVVIGESCSSCLEMKKDLREVEFQLAMVKQELTEQKKLVESLKKQIKNGA</sequence>
<dbReference type="PANTHER" id="PTHR46927:SF3">
    <property type="entry name" value="THAP-TYPE DOMAIN-CONTAINING PROTEIN"/>
    <property type="match status" value="1"/>
</dbReference>
<dbReference type="PROSITE" id="PS50950">
    <property type="entry name" value="ZF_THAP"/>
    <property type="match status" value="1"/>
</dbReference>
<dbReference type="Pfam" id="PF05485">
    <property type="entry name" value="THAP"/>
    <property type="match status" value="1"/>
</dbReference>
<dbReference type="SUPFAM" id="SSF57716">
    <property type="entry name" value="Glucocorticoid receptor-like (DNA-binding domain)"/>
    <property type="match status" value="1"/>
</dbReference>
<comment type="caution">
    <text evidence="6">The sequence shown here is derived from an EMBL/GenBank/DDBJ whole genome shotgun (WGS) entry which is preliminary data.</text>
</comment>
<keyword evidence="2" id="KW-0863">Zinc-finger</keyword>
<dbReference type="OrthoDB" id="6780995at2759"/>
<evidence type="ECO:0000256" key="2">
    <source>
        <dbReference type="ARBA" id="ARBA00022771"/>
    </source>
</evidence>
<dbReference type="EMBL" id="LRGB01001036">
    <property type="protein sequence ID" value="KZS13693.1"/>
    <property type="molecule type" value="Genomic_DNA"/>
</dbReference>
<evidence type="ECO:0000313" key="7">
    <source>
        <dbReference type="Proteomes" id="UP000076858"/>
    </source>
</evidence>
<keyword evidence="3" id="KW-0862">Zinc</keyword>
<dbReference type="GO" id="GO:0003677">
    <property type="term" value="F:DNA binding"/>
    <property type="evidence" value="ECO:0007669"/>
    <property type="project" value="UniProtKB-UniRule"/>
</dbReference>
<dbReference type="Proteomes" id="UP000076858">
    <property type="component" value="Unassembled WGS sequence"/>
</dbReference>
<gene>
    <name evidence="6" type="ORF">APZ42_021055</name>
</gene>
<dbReference type="PANTHER" id="PTHR46927">
    <property type="entry name" value="AGAP005574-PA"/>
    <property type="match status" value="1"/>
</dbReference>
<evidence type="ECO:0000256" key="5">
    <source>
        <dbReference type="SAM" id="MobiDB-lite"/>
    </source>
</evidence>
<dbReference type="Gene3D" id="6.20.210.20">
    <property type="entry name" value="THAP domain"/>
    <property type="match status" value="1"/>
</dbReference>
<evidence type="ECO:0000313" key="6">
    <source>
        <dbReference type="EMBL" id="KZS13693.1"/>
    </source>
</evidence>
<organism evidence="6 7">
    <name type="scientific">Daphnia magna</name>
    <dbReference type="NCBI Taxonomy" id="35525"/>
    <lineage>
        <taxon>Eukaryota</taxon>
        <taxon>Metazoa</taxon>
        <taxon>Ecdysozoa</taxon>
        <taxon>Arthropoda</taxon>
        <taxon>Crustacea</taxon>
        <taxon>Branchiopoda</taxon>
        <taxon>Diplostraca</taxon>
        <taxon>Cladocera</taxon>
        <taxon>Anomopoda</taxon>
        <taxon>Daphniidae</taxon>
        <taxon>Daphnia</taxon>
    </lineage>
</organism>
<keyword evidence="7" id="KW-1185">Reference proteome</keyword>
<dbReference type="GO" id="GO:0008270">
    <property type="term" value="F:zinc ion binding"/>
    <property type="evidence" value="ECO:0007669"/>
    <property type="project" value="UniProtKB-KW"/>
</dbReference>
<feature type="compositionally biased region" description="Low complexity" evidence="5">
    <location>
        <begin position="113"/>
        <end position="127"/>
    </location>
</feature>
<name>A0A0P5E455_9CRUS</name>
<reference evidence="6 7" key="1">
    <citation type="submission" date="2016-03" db="EMBL/GenBank/DDBJ databases">
        <title>EvidentialGene: Evidence-directed Construction of Genes on Genomes.</title>
        <authorList>
            <person name="Gilbert D.G."/>
            <person name="Choi J.-H."/>
            <person name="Mockaitis K."/>
            <person name="Colbourne J."/>
            <person name="Pfrender M."/>
        </authorList>
    </citation>
    <scope>NUCLEOTIDE SEQUENCE [LARGE SCALE GENOMIC DNA]</scope>
    <source>
        <strain evidence="6 7">Xinb3</strain>
        <tissue evidence="6">Complete organism</tissue>
    </source>
</reference>
<dbReference type="InterPro" id="IPR038441">
    <property type="entry name" value="THAP_Znf_sf"/>
</dbReference>
<accession>A0A0P5E455</accession>
<dbReference type="InterPro" id="IPR052224">
    <property type="entry name" value="THAP_domain_protein"/>
</dbReference>
<evidence type="ECO:0000256" key="3">
    <source>
        <dbReference type="ARBA" id="ARBA00022833"/>
    </source>
</evidence>
<feature type="region of interest" description="Disordered" evidence="5">
    <location>
        <begin position="109"/>
        <end position="130"/>
    </location>
</feature>
<evidence type="ECO:0000256" key="4">
    <source>
        <dbReference type="ARBA" id="ARBA00023125"/>
    </source>
</evidence>
<dbReference type="InterPro" id="IPR006612">
    <property type="entry name" value="THAP_Znf"/>
</dbReference>
<proteinExistence type="predicted"/>
<dbReference type="SMART" id="SM00692">
    <property type="entry name" value="DM3"/>
    <property type="match status" value="1"/>
</dbReference>
<evidence type="ECO:0000256" key="1">
    <source>
        <dbReference type="ARBA" id="ARBA00022723"/>
    </source>
</evidence>
<keyword evidence="4" id="KW-0238">DNA-binding</keyword>